<sequence length="380" mass="41028">MSQYQHIIIAPDSFKESMTALEVAETIEYSLRKVFNKALIETIPVGDGGEGTMKSLSDAMGGVINQYSVHNPIGQLSNASMSIVSSRKTAIIEMAEASGLERITISDRNPLLTSTYGTGELIKYALNEKVEKILLCIGGSATNDAGVGMLKALGAQFLNQDGEEIAEGGAALRELSKIDLDHFDKRLLDVEIIVACDVNNPLTGTNGATFIYGLQKGATSEGLEILESALTHFHHVVERQFNCDNHKVAGSGAAGGLGYALMTFMNATLETGVDMVLRETQFLERVQKADLVITGEGRIDSQTINGKTPIGVAQVAKKYGIEVIAICGLIGPGYELVYKHGIDKVYSLANSQEEVNETIKNSKFYLERLSYKVANLLLNK</sequence>
<reference evidence="5 6" key="1">
    <citation type="submission" date="2017-06" db="EMBL/GenBank/DDBJ databases">
        <authorList>
            <consortium name="Pathogen Informatics"/>
        </authorList>
    </citation>
    <scope>NUCLEOTIDE SEQUENCE [LARGE SCALE GENOMIC DNA]</scope>
    <source>
        <strain evidence="5 6">NCTC13839</strain>
    </source>
</reference>
<dbReference type="InterPro" id="IPR036129">
    <property type="entry name" value="Glycerate_kinase_sf"/>
</dbReference>
<dbReference type="PIRSF" id="PIRSF006078">
    <property type="entry name" value="GlxK"/>
    <property type="match status" value="1"/>
</dbReference>
<dbReference type="Proteomes" id="UP000242084">
    <property type="component" value="Chromosome 1"/>
</dbReference>
<dbReference type="InterPro" id="IPR018193">
    <property type="entry name" value="Glyc_kinase_flavodox-like_fold"/>
</dbReference>
<keyword evidence="3 4" id="KW-0418">Kinase</keyword>
<proteinExistence type="inferred from homology"/>
<accession>A0A239YI77</accession>
<dbReference type="InterPro" id="IPR004381">
    <property type="entry name" value="Glycerate_kinase"/>
</dbReference>
<protein>
    <submittedName>
        <fullName evidence="5">Glycerate kinase</fullName>
        <ecNumber evidence="5">2.7.1.31</ecNumber>
    </submittedName>
</protein>
<dbReference type="PANTHER" id="PTHR21599:SF0">
    <property type="entry name" value="GLYCERATE KINASE"/>
    <property type="match status" value="1"/>
</dbReference>
<keyword evidence="2 4" id="KW-0808">Transferase</keyword>
<dbReference type="PANTHER" id="PTHR21599">
    <property type="entry name" value="GLYCERATE KINASE"/>
    <property type="match status" value="1"/>
</dbReference>
<dbReference type="InterPro" id="IPR018197">
    <property type="entry name" value="Glycerate_kinase_RE-like"/>
</dbReference>
<gene>
    <name evidence="5" type="primary">glxK_1</name>
    <name evidence="5" type="ORF">SAMEA4384403_00509</name>
</gene>
<evidence type="ECO:0000313" key="5">
    <source>
        <dbReference type="EMBL" id="SNV58981.1"/>
    </source>
</evidence>
<dbReference type="RefSeq" id="WP_095086301.1">
    <property type="nucleotide sequence ID" value="NZ_BMDM01000003.1"/>
</dbReference>
<dbReference type="SUPFAM" id="SSF110738">
    <property type="entry name" value="Glycerate kinase I"/>
    <property type="match status" value="1"/>
</dbReference>
<evidence type="ECO:0000256" key="1">
    <source>
        <dbReference type="ARBA" id="ARBA00006284"/>
    </source>
</evidence>
<dbReference type="Gene3D" id="3.40.50.10350">
    <property type="entry name" value="Glycerate kinase, domain 1"/>
    <property type="match status" value="1"/>
</dbReference>
<dbReference type="EMBL" id="LT906462">
    <property type="protein sequence ID" value="SNV58981.1"/>
    <property type="molecule type" value="Genomic_DNA"/>
</dbReference>
<evidence type="ECO:0000256" key="4">
    <source>
        <dbReference type="PIRNR" id="PIRNR006078"/>
    </source>
</evidence>
<dbReference type="OrthoDB" id="9774290at2"/>
<dbReference type="GO" id="GO:0008887">
    <property type="term" value="F:glycerate kinase activity"/>
    <property type="evidence" value="ECO:0007669"/>
    <property type="project" value="UniProtKB-UniRule"/>
</dbReference>
<comment type="similarity">
    <text evidence="1 4">Belongs to the glycerate kinase type-1 family.</text>
</comment>
<dbReference type="Gene3D" id="3.90.1510.10">
    <property type="entry name" value="Glycerate kinase, domain 2"/>
    <property type="match status" value="1"/>
</dbReference>
<dbReference type="Pfam" id="PF02595">
    <property type="entry name" value="Gly_kinase"/>
    <property type="match status" value="1"/>
</dbReference>
<name>A0A239YI77_9STAP</name>
<dbReference type="KEGG" id="sste:SAMEA4384403_0509"/>
<dbReference type="GO" id="GO:0031388">
    <property type="term" value="P:organic acid phosphorylation"/>
    <property type="evidence" value="ECO:0007669"/>
    <property type="project" value="UniProtKB-UniRule"/>
</dbReference>
<dbReference type="NCBIfam" id="TIGR00045">
    <property type="entry name" value="glycerate kinase"/>
    <property type="match status" value="1"/>
</dbReference>
<evidence type="ECO:0000256" key="3">
    <source>
        <dbReference type="ARBA" id="ARBA00022777"/>
    </source>
</evidence>
<dbReference type="AlphaFoldDB" id="A0A239YI77"/>
<evidence type="ECO:0000256" key="2">
    <source>
        <dbReference type="ARBA" id="ARBA00022679"/>
    </source>
</evidence>
<organism evidence="5 6">
    <name type="scientific">Mammaliicoccus stepanovicii</name>
    <dbReference type="NCBI Taxonomy" id="643214"/>
    <lineage>
        <taxon>Bacteria</taxon>
        <taxon>Bacillati</taxon>
        <taxon>Bacillota</taxon>
        <taxon>Bacilli</taxon>
        <taxon>Bacillales</taxon>
        <taxon>Staphylococcaceae</taxon>
        <taxon>Mammaliicoccus</taxon>
    </lineage>
</organism>
<keyword evidence="6" id="KW-1185">Reference proteome</keyword>
<evidence type="ECO:0000313" key="6">
    <source>
        <dbReference type="Proteomes" id="UP000242084"/>
    </source>
</evidence>
<dbReference type="EC" id="2.7.1.31" evidence="5"/>